<comment type="subcellular location">
    <subcellularLocation>
        <location evidence="6">Cytoplasm</location>
    </subcellularLocation>
</comment>
<dbReference type="SUPFAM" id="SSF51569">
    <property type="entry name" value="Aldolase"/>
    <property type="match status" value="1"/>
</dbReference>
<dbReference type="NCBIfam" id="TIGR00126">
    <property type="entry name" value="deoC"/>
    <property type="match status" value="1"/>
</dbReference>
<comment type="pathway">
    <text evidence="6">Carbohydrate degradation; 2-deoxy-D-ribose 1-phosphate degradation; D-glyceraldehyde 3-phosphate and acetaldehyde from 2-deoxy-alpha-D-ribose 1-phosphate: step 2/2.</text>
</comment>
<dbReference type="Gene3D" id="3.20.20.70">
    <property type="entry name" value="Aldolase class I"/>
    <property type="match status" value="1"/>
</dbReference>
<evidence type="ECO:0000256" key="6">
    <source>
        <dbReference type="HAMAP-Rule" id="MF_00114"/>
    </source>
</evidence>
<proteinExistence type="inferred from homology"/>
<feature type="active site" description="Proton donor/acceptor" evidence="6">
    <location>
        <position position="94"/>
    </location>
</feature>
<keyword evidence="3 6" id="KW-0456">Lyase</keyword>
<comment type="caution">
    <text evidence="7">The sequence shown here is derived from an EMBL/GenBank/DDBJ whole genome shotgun (WGS) entry which is preliminary data.</text>
</comment>
<dbReference type="InterPro" id="IPR002915">
    <property type="entry name" value="DeoC/FbaB/LacD_aldolase"/>
</dbReference>
<dbReference type="PIRSF" id="PIRSF001357">
    <property type="entry name" value="DeoC"/>
    <property type="match status" value="1"/>
</dbReference>
<dbReference type="InterPro" id="IPR013785">
    <property type="entry name" value="Aldolase_TIM"/>
</dbReference>
<dbReference type="InterPro" id="IPR028581">
    <property type="entry name" value="DeoC_typeI"/>
</dbReference>
<comment type="function">
    <text evidence="6">Catalyzes a reversible aldol reaction between acetaldehyde and D-glyceraldehyde 3-phosphate to generate 2-deoxy-D-ribose 5-phosphate.</text>
</comment>
<name>A0ABR7GH01_9FIRM</name>
<sequence>MDAAQVKQILTKVDHTLLRVDSRWEEMQEVLDDAMRYETASACIPPSFVERAAAYVDGRLPICTVIGFPNGYATTATKCFEASDAVAKGASEIDMVVNVGWVKEGRFDDILDEIDQVKAACQGRLLKVIIETCLLTDQEIISMCQVVSESKAEYIKTSTGFSKAGATRETVSLMASHVTDGTLVKAAGGIASLEDAADFIALGASRLGTSRVVAAVKEGSRK</sequence>
<protein>
    <recommendedName>
        <fullName evidence="6">Deoxyribose-phosphate aldolase</fullName>
        <shortName evidence="6">DERA</shortName>
        <ecNumber evidence="6">4.1.2.4</ecNumber>
    </recommendedName>
    <alternativeName>
        <fullName evidence="6">2-deoxy-D-ribose 5-phosphate aldolase</fullName>
    </alternativeName>
    <alternativeName>
        <fullName evidence="6">Phosphodeoxyriboaldolase</fullName>
        <shortName evidence="6">Deoxyriboaldolase</shortName>
    </alternativeName>
</protein>
<dbReference type="EC" id="4.1.2.4" evidence="6"/>
<comment type="catalytic activity">
    <reaction evidence="5 6">
        <text>2-deoxy-D-ribose 5-phosphate = D-glyceraldehyde 3-phosphate + acetaldehyde</text>
        <dbReference type="Rhea" id="RHEA:12821"/>
        <dbReference type="ChEBI" id="CHEBI:15343"/>
        <dbReference type="ChEBI" id="CHEBI:59776"/>
        <dbReference type="ChEBI" id="CHEBI:62877"/>
        <dbReference type="EC" id="4.1.2.4"/>
    </reaction>
</comment>
<dbReference type="PANTHER" id="PTHR10889">
    <property type="entry name" value="DEOXYRIBOSE-PHOSPHATE ALDOLASE"/>
    <property type="match status" value="1"/>
</dbReference>
<reference evidence="7 8" key="1">
    <citation type="submission" date="2020-08" db="EMBL/GenBank/DDBJ databases">
        <title>Genome public.</title>
        <authorList>
            <person name="Liu C."/>
            <person name="Sun Q."/>
        </authorList>
    </citation>
    <scope>NUCLEOTIDE SEQUENCE [LARGE SCALE GENOMIC DNA]</scope>
    <source>
        <strain evidence="7 8">NSJ-9</strain>
    </source>
</reference>
<dbReference type="Pfam" id="PF01791">
    <property type="entry name" value="DeoC"/>
    <property type="match status" value="1"/>
</dbReference>
<keyword evidence="2 6" id="KW-0963">Cytoplasm</keyword>
<evidence type="ECO:0000256" key="5">
    <source>
        <dbReference type="ARBA" id="ARBA00048791"/>
    </source>
</evidence>
<dbReference type="GO" id="GO:0004139">
    <property type="term" value="F:deoxyribose-phosphate aldolase activity"/>
    <property type="evidence" value="ECO:0007669"/>
    <property type="project" value="UniProtKB-EC"/>
</dbReference>
<feature type="active site" description="Schiff-base intermediate with acetaldehyde" evidence="6">
    <location>
        <position position="156"/>
    </location>
</feature>
<dbReference type="Proteomes" id="UP000643810">
    <property type="component" value="Unassembled WGS sequence"/>
</dbReference>
<keyword evidence="4 6" id="KW-0704">Schiff base</keyword>
<gene>
    <name evidence="6 7" type="primary">deoC</name>
    <name evidence="7" type="ORF">H8R94_08980</name>
</gene>
<comment type="similarity">
    <text evidence="1 6">Belongs to the DeoC/FbaB aldolase family. DeoC type 1 subfamily.</text>
</comment>
<evidence type="ECO:0000256" key="4">
    <source>
        <dbReference type="ARBA" id="ARBA00023270"/>
    </source>
</evidence>
<dbReference type="EMBL" id="JACOPG010000003">
    <property type="protein sequence ID" value="MBC5686730.1"/>
    <property type="molecule type" value="Genomic_DNA"/>
</dbReference>
<dbReference type="RefSeq" id="WP_186854453.1">
    <property type="nucleotide sequence ID" value="NZ_JACOPG010000003.1"/>
</dbReference>
<organism evidence="7 8">
    <name type="scientific">Roseburia lenta</name>
    <dbReference type="NCBI Taxonomy" id="2763061"/>
    <lineage>
        <taxon>Bacteria</taxon>
        <taxon>Bacillati</taxon>
        <taxon>Bacillota</taxon>
        <taxon>Clostridia</taxon>
        <taxon>Lachnospirales</taxon>
        <taxon>Lachnospiraceae</taxon>
        <taxon>Roseburia</taxon>
    </lineage>
</organism>
<feature type="active site" description="Proton donor/acceptor" evidence="6">
    <location>
        <position position="185"/>
    </location>
</feature>
<evidence type="ECO:0000256" key="3">
    <source>
        <dbReference type="ARBA" id="ARBA00023239"/>
    </source>
</evidence>
<accession>A0ABR7GH01</accession>
<dbReference type="InterPro" id="IPR011343">
    <property type="entry name" value="DeoC"/>
</dbReference>
<keyword evidence="8" id="KW-1185">Reference proteome</keyword>
<evidence type="ECO:0000256" key="1">
    <source>
        <dbReference type="ARBA" id="ARBA00010936"/>
    </source>
</evidence>
<evidence type="ECO:0000313" key="8">
    <source>
        <dbReference type="Proteomes" id="UP000643810"/>
    </source>
</evidence>
<dbReference type="PANTHER" id="PTHR10889:SF1">
    <property type="entry name" value="DEOXYRIBOSE-PHOSPHATE ALDOLASE"/>
    <property type="match status" value="1"/>
</dbReference>
<evidence type="ECO:0000313" key="7">
    <source>
        <dbReference type="EMBL" id="MBC5686730.1"/>
    </source>
</evidence>
<dbReference type="SMART" id="SM01133">
    <property type="entry name" value="DeoC"/>
    <property type="match status" value="1"/>
</dbReference>
<dbReference type="CDD" id="cd00959">
    <property type="entry name" value="DeoC"/>
    <property type="match status" value="1"/>
</dbReference>
<evidence type="ECO:0000256" key="2">
    <source>
        <dbReference type="ARBA" id="ARBA00022490"/>
    </source>
</evidence>
<dbReference type="HAMAP" id="MF_00114">
    <property type="entry name" value="DeoC_type1"/>
    <property type="match status" value="1"/>
</dbReference>